<organism evidence="10 11">
    <name type="scientific">Cynara cardunculus var. scolymus</name>
    <name type="common">Globe artichoke</name>
    <name type="synonym">Cynara scolymus</name>
    <dbReference type="NCBI Taxonomy" id="59895"/>
    <lineage>
        <taxon>Eukaryota</taxon>
        <taxon>Viridiplantae</taxon>
        <taxon>Streptophyta</taxon>
        <taxon>Embryophyta</taxon>
        <taxon>Tracheophyta</taxon>
        <taxon>Spermatophyta</taxon>
        <taxon>Magnoliopsida</taxon>
        <taxon>eudicotyledons</taxon>
        <taxon>Gunneridae</taxon>
        <taxon>Pentapetalae</taxon>
        <taxon>asterids</taxon>
        <taxon>campanulids</taxon>
        <taxon>Asterales</taxon>
        <taxon>Asteraceae</taxon>
        <taxon>Carduoideae</taxon>
        <taxon>Cardueae</taxon>
        <taxon>Carduinae</taxon>
        <taxon>Cynara</taxon>
    </lineage>
</organism>
<evidence type="ECO:0000313" key="10">
    <source>
        <dbReference type="EMBL" id="KVI01065.1"/>
    </source>
</evidence>
<keyword evidence="7" id="KW-1015">Disulfide bond</keyword>
<sequence>MISTLYSLTMVVFMLSTTAPDYTFMHEATKAPKISFYDYIVVGGGAAGIPLATTLSENYSVLLLERGGSPYGNPDISKVENFGNYFFDPSPDSPSELFMSEDGVGNARPRVLGGGSSINAGFYTRDDTNFLKEARLLDENLVNSSYEFVEKVMVFEPVVKEWQSAWKGAFTEAGVTPYNGFTYDYVNGTKVGGTTFDQNGQRHTAADLLQYANPLRLSVYLHATVGKILFKTKGRTRPMAYAVVFEDASGNRHRAYLKGDQNDEIILSAGPLGSPQLLMLSGIGPKDQLDAQQIKLVLNQPSVGQGMKDNPLNAIFIPSPIPVEQSVVQVIGSLAGSQIEQVSGINFVLGSPSDYQGFSYELQSRNPTDIPSVEFNYYKDPRDLKQCVDGINTILTAIGSSAFSKFKYPNMTVQDILDLTVKLPTYLPIHANTSLSMEQFCKDTVRTIWHFHGGCQIGKVVDDDYKVIGVDTLRVIDGSTLLSAPANLLMLGRYMGHTILAQRLATEKYESGSFQGYDVD</sequence>
<dbReference type="InterPro" id="IPR036188">
    <property type="entry name" value="FAD/NAD-bd_sf"/>
</dbReference>
<dbReference type="InterPro" id="IPR007867">
    <property type="entry name" value="GMC_OxRtase_C"/>
</dbReference>
<feature type="domain" description="Glucose-methanol-choline oxidoreductase N-terminal" evidence="9">
    <location>
        <begin position="270"/>
        <end position="284"/>
    </location>
</feature>
<gene>
    <name evidence="10" type="ORF">Ccrd_020677</name>
</gene>
<dbReference type="InterPro" id="IPR051871">
    <property type="entry name" value="GMC_Oxidoreductase-Related"/>
</dbReference>
<dbReference type="GO" id="GO:0050660">
    <property type="term" value="F:flavin adenine dinucleotide binding"/>
    <property type="evidence" value="ECO:0007669"/>
    <property type="project" value="InterPro"/>
</dbReference>
<keyword evidence="3" id="KW-0285">Flavoprotein</keyword>
<keyword evidence="4 8" id="KW-0732">Signal</keyword>
<dbReference type="SUPFAM" id="SSF51905">
    <property type="entry name" value="FAD/NAD(P)-binding domain"/>
    <property type="match status" value="1"/>
</dbReference>
<evidence type="ECO:0000256" key="5">
    <source>
        <dbReference type="ARBA" id="ARBA00022827"/>
    </source>
</evidence>
<evidence type="ECO:0000259" key="9">
    <source>
        <dbReference type="PROSITE" id="PS00624"/>
    </source>
</evidence>
<dbReference type="InterPro" id="IPR012132">
    <property type="entry name" value="GMC_OxRdtase"/>
</dbReference>
<evidence type="ECO:0000256" key="3">
    <source>
        <dbReference type="ARBA" id="ARBA00022630"/>
    </source>
</evidence>
<comment type="similarity">
    <text evidence="2">Belongs to the GMC oxidoreductase family.</text>
</comment>
<dbReference type="PANTHER" id="PTHR45968:SF3">
    <property type="entry name" value="OS04G0573100 PROTEIN"/>
    <property type="match status" value="1"/>
</dbReference>
<feature type="binding site" evidence="6">
    <location>
        <position position="478"/>
    </location>
    <ligand>
        <name>FAD</name>
        <dbReference type="ChEBI" id="CHEBI:57692"/>
    </ligand>
</feature>
<feature type="binding site" evidence="6">
    <location>
        <position position="225"/>
    </location>
    <ligand>
        <name>FAD</name>
        <dbReference type="ChEBI" id="CHEBI:57692"/>
    </ligand>
</feature>
<dbReference type="Gene3D" id="3.50.50.60">
    <property type="entry name" value="FAD/NAD(P)-binding domain"/>
    <property type="match status" value="1"/>
</dbReference>
<dbReference type="Pfam" id="PF05199">
    <property type="entry name" value="GMC_oxred_C"/>
    <property type="match status" value="1"/>
</dbReference>
<evidence type="ECO:0000256" key="8">
    <source>
        <dbReference type="SAM" id="SignalP"/>
    </source>
</evidence>
<evidence type="ECO:0000256" key="6">
    <source>
        <dbReference type="PIRSR" id="PIRSR000137-2"/>
    </source>
</evidence>
<dbReference type="Gene3D" id="3.30.410.40">
    <property type="match status" value="1"/>
</dbReference>
<evidence type="ECO:0000313" key="11">
    <source>
        <dbReference type="Proteomes" id="UP000243975"/>
    </source>
</evidence>
<feature type="binding site" evidence="6">
    <location>
        <position position="111"/>
    </location>
    <ligand>
        <name>FAD</name>
        <dbReference type="ChEBI" id="CHEBI:57692"/>
    </ligand>
</feature>
<feature type="chain" id="PRO_5007159853" evidence="8">
    <location>
        <begin position="21"/>
        <end position="520"/>
    </location>
</feature>
<dbReference type="OMA" id="YANPLRL"/>
<comment type="caution">
    <text evidence="10">The sequence shown here is derived from an EMBL/GenBank/DDBJ whole genome shotgun (WGS) entry which is preliminary data.</text>
</comment>
<accession>A0A118K088</accession>
<dbReference type="AlphaFoldDB" id="A0A118K088"/>
<dbReference type="InterPro" id="IPR000172">
    <property type="entry name" value="GMC_OxRdtase_N"/>
</dbReference>
<dbReference type="PROSITE" id="PS00624">
    <property type="entry name" value="GMC_OXRED_2"/>
    <property type="match status" value="1"/>
</dbReference>
<dbReference type="Pfam" id="PF00732">
    <property type="entry name" value="GMC_oxred_N"/>
    <property type="match status" value="1"/>
</dbReference>
<name>A0A118K088_CYNCS</name>
<feature type="disulfide bond" evidence="7">
    <location>
        <begin position="387"/>
        <end position="441"/>
    </location>
</feature>
<dbReference type="GO" id="GO:0016614">
    <property type="term" value="F:oxidoreductase activity, acting on CH-OH group of donors"/>
    <property type="evidence" value="ECO:0007669"/>
    <property type="project" value="InterPro"/>
</dbReference>
<protein>
    <submittedName>
        <fullName evidence="10">Glucose-methanol-choline oxidoreductase</fullName>
    </submittedName>
</protein>
<reference evidence="10 11" key="1">
    <citation type="journal article" date="2016" name="Sci. Rep.">
        <title>The genome sequence of the outbreeding globe artichoke constructed de novo incorporating a phase-aware low-pass sequencing strategy of F1 progeny.</title>
        <authorList>
            <person name="Scaglione D."/>
            <person name="Reyes-Chin-Wo S."/>
            <person name="Acquadro A."/>
            <person name="Froenicke L."/>
            <person name="Portis E."/>
            <person name="Beitel C."/>
            <person name="Tirone M."/>
            <person name="Mauro R."/>
            <person name="Lo Monaco A."/>
            <person name="Mauromicale G."/>
            <person name="Faccioli P."/>
            <person name="Cattivelli L."/>
            <person name="Rieseberg L."/>
            <person name="Michelmore R."/>
            <person name="Lanteri S."/>
        </authorList>
    </citation>
    <scope>NUCLEOTIDE SEQUENCE [LARGE SCALE GENOMIC DNA]</scope>
    <source>
        <strain evidence="10">2C</strain>
    </source>
</reference>
<keyword evidence="11" id="KW-1185">Reference proteome</keyword>
<dbReference type="EMBL" id="LEKV01003135">
    <property type="protein sequence ID" value="KVI01065.1"/>
    <property type="molecule type" value="Genomic_DNA"/>
</dbReference>
<keyword evidence="5 6" id="KW-0274">FAD</keyword>
<dbReference type="PANTHER" id="PTHR45968">
    <property type="entry name" value="OSJNBA0019K04.7 PROTEIN"/>
    <property type="match status" value="1"/>
</dbReference>
<dbReference type="Gramene" id="KVI01065">
    <property type="protein sequence ID" value="KVI01065"/>
    <property type="gene ID" value="Ccrd_020677"/>
</dbReference>
<dbReference type="Proteomes" id="UP000243975">
    <property type="component" value="Unassembled WGS sequence"/>
</dbReference>
<dbReference type="SUPFAM" id="SSF54373">
    <property type="entry name" value="FAD-linked reductases, C-terminal domain"/>
    <property type="match status" value="1"/>
</dbReference>
<evidence type="ECO:0000256" key="4">
    <source>
        <dbReference type="ARBA" id="ARBA00022729"/>
    </source>
</evidence>
<dbReference type="PIRSF" id="PIRSF000137">
    <property type="entry name" value="Alcohol_oxidase"/>
    <property type="match status" value="1"/>
</dbReference>
<feature type="signal peptide" evidence="8">
    <location>
        <begin position="1"/>
        <end position="20"/>
    </location>
</feature>
<feature type="non-terminal residue" evidence="10">
    <location>
        <position position="1"/>
    </location>
</feature>
<evidence type="ECO:0000256" key="1">
    <source>
        <dbReference type="ARBA" id="ARBA00001974"/>
    </source>
</evidence>
<comment type="cofactor">
    <cofactor evidence="1 6">
        <name>FAD</name>
        <dbReference type="ChEBI" id="CHEBI:57692"/>
    </cofactor>
</comment>
<dbReference type="STRING" id="59895.A0A118K088"/>
<evidence type="ECO:0000256" key="7">
    <source>
        <dbReference type="PIRSR" id="PIRSR000137-3"/>
    </source>
</evidence>
<proteinExistence type="inferred from homology"/>
<feature type="binding site" evidence="6">
    <location>
        <begin position="449"/>
        <end position="450"/>
    </location>
    <ligand>
        <name>FAD</name>
        <dbReference type="ChEBI" id="CHEBI:57692"/>
    </ligand>
</feature>
<evidence type="ECO:0000256" key="2">
    <source>
        <dbReference type="ARBA" id="ARBA00010790"/>
    </source>
</evidence>